<dbReference type="Gene3D" id="1.25.40.20">
    <property type="entry name" value="Ankyrin repeat-containing domain"/>
    <property type="match status" value="2"/>
</dbReference>
<evidence type="ECO:0000256" key="9">
    <source>
        <dbReference type="ARBA" id="ARBA00023028"/>
    </source>
</evidence>
<feature type="compositionally biased region" description="Basic and acidic residues" evidence="19">
    <location>
        <begin position="721"/>
        <end position="741"/>
    </location>
</feature>
<keyword evidence="7" id="KW-0597">Phosphoprotein</keyword>
<dbReference type="GO" id="GO:0005737">
    <property type="term" value="C:cytoplasm"/>
    <property type="evidence" value="ECO:0007669"/>
    <property type="project" value="TreeGrafter"/>
</dbReference>
<dbReference type="EMBL" id="GEFM01006994">
    <property type="protein sequence ID" value="JAP68802.1"/>
    <property type="molecule type" value="mRNA"/>
</dbReference>
<feature type="compositionally biased region" description="Basic and acidic residues" evidence="19">
    <location>
        <begin position="606"/>
        <end position="621"/>
    </location>
</feature>
<evidence type="ECO:0000256" key="10">
    <source>
        <dbReference type="ARBA" id="ARBA00023043"/>
    </source>
</evidence>
<keyword evidence="11" id="KW-0206">Cytoskeleton</keyword>
<evidence type="ECO:0000256" key="13">
    <source>
        <dbReference type="ARBA" id="ARBA00038386"/>
    </source>
</evidence>
<comment type="similarity">
    <text evidence="13">Belongs to the NRARP family.</text>
</comment>
<dbReference type="GO" id="GO:0006887">
    <property type="term" value="P:exocytosis"/>
    <property type="evidence" value="ECO:0007669"/>
    <property type="project" value="UniProtKB-KW"/>
</dbReference>
<feature type="region of interest" description="Disordered" evidence="19">
    <location>
        <begin position="1"/>
        <end position="38"/>
    </location>
</feature>
<feature type="repeat" description="ANK" evidence="18">
    <location>
        <begin position="203"/>
        <end position="235"/>
    </location>
</feature>
<evidence type="ECO:0000256" key="6">
    <source>
        <dbReference type="ARBA" id="ARBA00022537"/>
    </source>
</evidence>
<keyword evidence="3" id="KW-0217">Developmental protein</keyword>
<dbReference type="Pfam" id="PF12796">
    <property type="entry name" value="Ank_2"/>
    <property type="match status" value="2"/>
</dbReference>
<comment type="function">
    <text evidence="14">Regulates myosin phosphatase activity. Augments Ca(2+) sensitivity of the contractile apparatus.</text>
</comment>
<dbReference type="PANTHER" id="PTHR24179:SF21">
    <property type="entry name" value="MYOSIN BINDING SUBUNIT, ISOFORM O"/>
    <property type="match status" value="1"/>
</dbReference>
<feature type="compositionally biased region" description="Basic and acidic residues" evidence="19">
    <location>
        <begin position="521"/>
        <end position="530"/>
    </location>
</feature>
<evidence type="ECO:0000256" key="2">
    <source>
        <dbReference type="ARBA" id="ARBA00004245"/>
    </source>
</evidence>
<dbReference type="Gene3D" id="6.10.140.390">
    <property type="match status" value="1"/>
</dbReference>
<feature type="compositionally biased region" description="Basic and acidic residues" evidence="19">
    <location>
        <begin position="675"/>
        <end position="691"/>
    </location>
</feature>
<evidence type="ECO:0000256" key="14">
    <source>
        <dbReference type="ARBA" id="ARBA00059024"/>
    </source>
</evidence>
<evidence type="ECO:0000256" key="19">
    <source>
        <dbReference type="SAM" id="MobiDB-lite"/>
    </source>
</evidence>
<evidence type="ECO:0000256" key="8">
    <source>
        <dbReference type="ARBA" id="ARBA00022737"/>
    </source>
</evidence>
<dbReference type="InterPro" id="IPR002110">
    <property type="entry name" value="Ankyrin_rpt"/>
</dbReference>
<keyword evidence="10 18" id="KW-0040">ANK repeat</keyword>
<dbReference type="PANTHER" id="PTHR24179">
    <property type="entry name" value="PROTEIN PHOSPHATASE 1 REGULATORY SUBUNIT 12"/>
    <property type="match status" value="1"/>
</dbReference>
<dbReference type="AlphaFoldDB" id="A0A131XQZ1"/>
<keyword evidence="9" id="KW-0800">Toxin</keyword>
<keyword evidence="5" id="KW-0963">Cytoplasm</keyword>
<feature type="repeat" description="ANK" evidence="18">
    <location>
        <begin position="77"/>
        <end position="109"/>
    </location>
</feature>
<feature type="region of interest" description="Disordered" evidence="19">
    <location>
        <begin position="675"/>
        <end position="779"/>
    </location>
</feature>
<dbReference type="InterPro" id="IPR051226">
    <property type="entry name" value="PP1_Regulatory_Subunit"/>
</dbReference>
<evidence type="ECO:0000256" key="5">
    <source>
        <dbReference type="ARBA" id="ARBA00022490"/>
    </source>
</evidence>
<evidence type="ECO:0000259" key="20">
    <source>
        <dbReference type="Pfam" id="PF15898"/>
    </source>
</evidence>
<evidence type="ECO:0000256" key="18">
    <source>
        <dbReference type="PROSITE-ProRule" id="PRU00023"/>
    </source>
</evidence>
<feature type="repeat" description="ANK" evidence="18">
    <location>
        <begin position="236"/>
        <end position="268"/>
    </location>
</feature>
<evidence type="ECO:0000256" key="17">
    <source>
        <dbReference type="ARBA" id="ARBA00083252"/>
    </source>
</evidence>
<feature type="region of interest" description="Disordered" evidence="19">
    <location>
        <begin position="804"/>
        <end position="838"/>
    </location>
</feature>
<feature type="region of interest" description="Disordered" evidence="19">
    <location>
        <begin position="467"/>
        <end position="639"/>
    </location>
</feature>
<evidence type="ECO:0000256" key="4">
    <source>
        <dbReference type="ARBA" id="ARBA00022483"/>
    </source>
</evidence>
<feature type="compositionally biased region" description="Basic and acidic residues" evidence="19">
    <location>
        <begin position="804"/>
        <end position="820"/>
    </location>
</feature>
<dbReference type="GO" id="GO:0004857">
    <property type="term" value="F:enzyme inhibitor activity"/>
    <property type="evidence" value="ECO:0007669"/>
    <property type="project" value="TreeGrafter"/>
</dbReference>
<evidence type="ECO:0000256" key="12">
    <source>
        <dbReference type="ARBA" id="ARBA00023298"/>
    </source>
</evidence>
<dbReference type="Gene3D" id="6.10.250.1820">
    <property type="match status" value="1"/>
</dbReference>
<feature type="compositionally biased region" description="Polar residues" evidence="19">
    <location>
        <begin position="821"/>
        <end position="831"/>
    </location>
</feature>
<dbReference type="GO" id="GO:0044218">
    <property type="term" value="C:other organism cell membrane"/>
    <property type="evidence" value="ECO:0007669"/>
    <property type="project" value="UniProtKB-KW"/>
</dbReference>
<feature type="region of interest" description="Disordered" evidence="19">
    <location>
        <begin position="849"/>
        <end position="868"/>
    </location>
</feature>
<dbReference type="GO" id="GO:0019901">
    <property type="term" value="F:protein kinase binding"/>
    <property type="evidence" value="ECO:0007669"/>
    <property type="project" value="InterPro"/>
</dbReference>
<protein>
    <recommendedName>
        <fullName evidence="16">Protein phosphatase 1 regulatory subunit 12B</fullName>
    </recommendedName>
    <alternativeName>
        <fullName evidence="17">Myosin phosphatase-targeting subunit 2</fullName>
    </alternativeName>
</protein>
<evidence type="ECO:0000256" key="7">
    <source>
        <dbReference type="ARBA" id="ARBA00022553"/>
    </source>
</evidence>
<dbReference type="SMART" id="SM00248">
    <property type="entry name" value="ANK"/>
    <property type="match status" value="6"/>
</dbReference>
<dbReference type="GO" id="GO:0019208">
    <property type="term" value="F:phosphatase regulator activity"/>
    <property type="evidence" value="ECO:0007669"/>
    <property type="project" value="TreeGrafter"/>
</dbReference>
<evidence type="ECO:0000256" key="16">
    <source>
        <dbReference type="ARBA" id="ARBA00072757"/>
    </source>
</evidence>
<feature type="repeat" description="ANK" evidence="18">
    <location>
        <begin position="110"/>
        <end position="142"/>
    </location>
</feature>
<evidence type="ECO:0000256" key="3">
    <source>
        <dbReference type="ARBA" id="ARBA00022473"/>
    </source>
</evidence>
<dbReference type="GO" id="GO:0044231">
    <property type="term" value="C:host cell presynaptic membrane"/>
    <property type="evidence" value="ECO:0007669"/>
    <property type="project" value="UniProtKB-KW"/>
</dbReference>
<dbReference type="Pfam" id="PF15898">
    <property type="entry name" value="PRKG1_interact"/>
    <property type="match status" value="1"/>
</dbReference>
<keyword evidence="9" id="KW-0528">Neurotoxin</keyword>
<evidence type="ECO:0000256" key="11">
    <source>
        <dbReference type="ARBA" id="ARBA00023212"/>
    </source>
</evidence>
<evidence type="ECO:0000313" key="21">
    <source>
        <dbReference type="EMBL" id="JAP68802.1"/>
    </source>
</evidence>
<dbReference type="PROSITE" id="PS50088">
    <property type="entry name" value="ANK_REPEAT"/>
    <property type="match status" value="4"/>
</dbReference>
<dbReference type="InterPro" id="IPR031775">
    <property type="entry name" value="PRKG1_interact"/>
</dbReference>
<keyword evidence="12" id="KW-0472">Membrane</keyword>
<dbReference type="InterPro" id="IPR036770">
    <property type="entry name" value="Ankyrin_rpt-contain_sf"/>
</dbReference>
<feature type="compositionally biased region" description="Basic and acidic residues" evidence="19">
    <location>
        <begin position="13"/>
        <end position="23"/>
    </location>
</feature>
<organism evidence="21">
    <name type="scientific">Ixodes ricinus</name>
    <name type="common">Common tick</name>
    <name type="synonym">Acarus ricinus</name>
    <dbReference type="NCBI Taxonomy" id="34613"/>
    <lineage>
        <taxon>Eukaryota</taxon>
        <taxon>Metazoa</taxon>
        <taxon>Ecdysozoa</taxon>
        <taxon>Arthropoda</taxon>
        <taxon>Chelicerata</taxon>
        <taxon>Arachnida</taxon>
        <taxon>Acari</taxon>
        <taxon>Parasitiformes</taxon>
        <taxon>Ixodida</taxon>
        <taxon>Ixodoidea</taxon>
        <taxon>Ixodidae</taxon>
        <taxon>Ixodinae</taxon>
        <taxon>Ixodes</taxon>
    </lineage>
</organism>
<dbReference type="FunFam" id="1.25.40.20:FF:000007">
    <property type="entry name" value="Phosphatase 1 regulatory subunit 12A"/>
    <property type="match status" value="1"/>
</dbReference>
<keyword evidence="12" id="KW-1053">Target membrane</keyword>
<dbReference type="SUPFAM" id="SSF48403">
    <property type="entry name" value="Ankyrin repeat"/>
    <property type="match status" value="1"/>
</dbReference>
<comment type="subunit">
    <text evidence="15">PP1 comprises a catalytic subunit, PPP1CA, PPP1CB or PPP1CC, and one or several targeting or regulatory subunits. PPP1R12B mediates binding to myosin. Isoform 3 and isoform 4 bind PPP1R12A, but not isoform 1 of PPP1R12B itself. Binds IL16.</text>
</comment>
<feature type="domain" description="cGMP-dependent protein kinase interacting" evidence="20">
    <location>
        <begin position="786"/>
        <end position="887"/>
    </location>
</feature>
<dbReference type="CDD" id="cd21930">
    <property type="entry name" value="IPD_PPP1R12"/>
    <property type="match status" value="1"/>
</dbReference>
<feature type="compositionally biased region" description="Low complexity" evidence="19">
    <location>
        <begin position="574"/>
        <end position="602"/>
    </location>
</feature>
<keyword evidence="6" id="KW-1052">Target cell membrane</keyword>
<keyword evidence="8" id="KW-0677">Repeat</keyword>
<reference evidence="21" key="1">
    <citation type="submission" date="2016-02" db="EMBL/GenBank/DDBJ databases">
        <title>RNAseq analyses of the midgut from blood- or serum-fed Ixodes ricinus ticks.</title>
        <authorList>
            <person name="Perner J."/>
            <person name="Provaznik J."/>
            <person name="Schrenkova J."/>
            <person name="Urbanova V."/>
            <person name="Ribeiro J.M."/>
            <person name="Kopacek P."/>
        </authorList>
    </citation>
    <scope>NUCLEOTIDE SEQUENCE</scope>
    <source>
        <tissue evidence="21">Gut</tissue>
    </source>
</reference>
<proteinExistence type="evidence at transcript level"/>
<keyword evidence="4" id="KW-0268">Exocytosis</keyword>
<feature type="compositionally biased region" description="Polar residues" evidence="19">
    <location>
        <begin position="1"/>
        <end position="11"/>
    </location>
</feature>
<dbReference type="FunFam" id="1.25.40.20:FF:000004">
    <property type="entry name" value="Phosphatase 1 regulatory subunit 12A"/>
    <property type="match status" value="1"/>
</dbReference>
<feature type="compositionally biased region" description="Polar residues" evidence="19">
    <location>
        <begin position="500"/>
        <end position="511"/>
    </location>
</feature>
<feature type="compositionally biased region" description="Basic residues" evidence="19">
    <location>
        <begin position="697"/>
        <end position="706"/>
    </location>
</feature>
<keyword evidence="9" id="KW-0638">Presynaptic neurotoxin</keyword>
<dbReference type="GO" id="GO:0005856">
    <property type="term" value="C:cytoskeleton"/>
    <property type="evidence" value="ECO:0007669"/>
    <property type="project" value="UniProtKB-SubCell"/>
</dbReference>
<evidence type="ECO:0000256" key="1">
    <source>
        <dbReference type="ARBA" id="ARBA00004175"/>
    </source>
</evidence>
<feature type="compositionally biased region" description="Basic and acidic residues" evidence="19">
    <location>
        <begin position="562"/>
        <end position="573"/>
    </location>
</feature>
<name>A0A131XQZ1_IXORI</name>
<accession>A0A131XQZ1</accession>
<evidence type="ECO:0000256" key="15">
    <source>
        <dbReference type="ARBA" id="ARBA00065548"/>
    </source>
</evidence>
<comment type="subcellular location">
    <subcellularLocation>
        <location evidence="2">Cytoplasm</location>
        <location evidence="2">Cytoskeleton</location>
    </subcellularLocation>
    <subcellularLocation>
        <location evidence="1">Target cell membrane</location>
    </subcellularLocation>
</comment>
<dbReference type="PROSITE" id="PS50297">
    <property type="entry name" value="ANK_REP_REGION"/>
    <property type="match status" value="3"/>
</dbReference>
<sequence length="887" mass="98172">MSLESRPSNSLFKRKEQLKRWEDSETNQESADLPPDKPQKIKFSDGCIFLAACAAGDTAEVSRLLERGADINTTNVDGLTALHQACIDDNMAMVEFLVEHGCDPNLGDNEGWTPLHATASCGFVSVARYLIENGANVALVNNDGDLPIDIAESGEMEELLQAEIDRLGVDCDAARNEEERLMLEDAKQMLNSSRVLDKVHPKTGATSLHVAAAKGYLKVMTLLIQAGVDLNAQDWDGWTPLHAASHWGQKGACRLLCDSLANMALPNHVGQTCFDLADPEVLPTLEELKKKQASMQKERPEIQEILERKAQRPPLKRRTSVTRMSLADKNSAVVKDTSSERNAIEAHLMLSKVDEEAERKSEEREIRLLPNSLEERQVARKNEVNRAVSNAFLENAADATTPAVDKTRQSVEKEGEEVTLALRRLRRPSPAPNVEPCPVETVVTVAHPQRESVITPASPPPVAVATITIDDKKKEPSPPSEIVTLRKRLRVNAEPENADDTTTPSENSSQGPLKRTFVMPVRDEESETQRKAHAKRVRETRRSTQGVMLEDLKSAEQQLQKKQQERDEGRQEKPPSSAAAAVVTTTATTTTCAPSSATTTTALSEELGRRLSWRNRDKQEEEVPAVRVVPSSPDGTPVVTLSMPARARVQRAIVTGSGDVSHTVTVPIRPRSALDDLSLRDGSDADKEDSRTNSAVQRRRRPKRRSTGVVYLEGEGSQETSPEKESADQDKLRIGAHDLSNDVKSMPDPVRARSGSAGSLADSTKSETESRLSSSAASLQDDDELDYKKLYLELKEVHERLKGKVSRLEDELDSTKRQLEKSQLNNRNSLSDAEKRERRALERKISELEEELKGDQGRTETSRLREENARLREENGALIRVISKLSK</sequence>